<evidence type="ECO:0008006" key="3">
    <source>
        <dbReference type="Google" id="ProtNLM"/>
    </source>
</evidence>
<sequence>MADLTLRNKSAEILSRPKNPELEMDFRATCSTSQINLSLYDPPLMQTCQDYLNACQQGASLYNLREDNRRTDLIIYNTETETQEVKTLQSPKPLDSSTCITQLPNGKLFCFGNFIHSGITVLIDANGGVEVLLSGTPCAWSSCIYFNKSVYCFGGYSNRSLCTLSSRFDLDQNRWIKLTPMPKADAQCNSIIFNGNILISGLRNKNLLLYSIDIDSFSTIPYEFAKGKRKILINAGRLYLIECEEGVIYESEIGSYTNWRPAEWRSTINFYTSQVYCSYNEGFIYIGMEGSDYFKFDLNEKSLIALKKS</sequence>
<gene>
    <name evidence="1" type="ORF">BSTOLATCC_MIC50736</name>
</gene>
<dbReference type="SUPFAM" id="SSF50965">
    <property type="entry name" value="Galactose oxidase, central domain"/>
    <property type="match status" value="1"/>
</dbReference>
<dbReference type="InterPro" id="IPR015915">
    <property type="entry name" value="Kelch-typ_b-propeller"/>
</dbReference>
<dbReference type="EMBL" id="CAJZBQ010000051">
    <property type="protein sequence ID" value="CAG9330134.1"/>
    <property type="molecule type" value="Genomic_DNA"/>
</dbReference>
<organism evidence="1 2">
    <name type="scientific">Blepharisma stoltei</name>
    <dbReference type="NCBI Taxonomy" id="1481888"/>
    <lineage>
        <taxon>Eukaryota</taxon>
        <taxon>Sar</taxon>
        <taxon>Alveolata</taxon>
        <taxon>Ciliophora</taxon>
        <taxon>Postciliodesmatophora</taxon>
        <taxon>Heterotrichea</taxon>
        <taxon>Heterotrichida</taxon>
        <taxon>Blepharismidae</taxon>
        <taxon>Blepharisma</taxon>
    </lineage>
</organism>
<comment type="caution">
    <text evidence="1">The sequence shown here is derived from an EMBL/GenBank/DDBJ whole genome shotgun (WGS) entry which is preliminary data.</text>
</comment>
<evidence type="ECO:0000313" key="1">
    <source>
        <dbReference type="EMBL" id="CAG9330134.1"/>
    </source>
</evidence>
<dbReference type="InterPro" id="IPR006652">
    <property type="entry name" value="Kelch_1"/>
</dbReference>
<evidence type="ECO:0000313" key="2">
    <source>
        <dbReference type="Proteomes" id="UP001162131"/>
    </source>
</evidence>
<dbReference type="InterPro" id="IPR011043">
    <property type="entry name" value="Gal_Oxase/kelch_b-propeller"/>
</dbReference>
<protein>
    <recommendedName>
        <fullName evidence="3">Kelch motif family protein</fullName>
    </recommendedName>
</protein>
<keyword evidence="2" id="KW-1185">Reference proteome</keyword>
<dbReference type="AlphaFoldDB" id="A0AAU9JWL6"/>
<accession>A0AAU9JWL6</accession>
<proteinExistence type="predicted"/>
<reference evidence="1" key="1">
    <citation type="submission" date="2021-09" db="EMBL/GenBank/DDBJ databases">
        <authorList>
            <consortium name="AG Swart"/>
            <person name="Singh M."/>
            <person name="Singh A."/>
            <person name="Seah K."/>
            <person name="Emmerich C."/>
        </authorList>
    </citation>
    <scope>NUCLEOTIDE SEQUENCE</scope>
    <source>
        <strain evidence="1">ATCC30299</strain>
    </source>
</reference>
<dbReference type="Pfam" id="PF01344">
    <property type="entry name" value="Kelch_1"/>
    <property type="match status" value="1"/>
</dbReference>
<dbReference type="Proteomes" id="UP001162131">
    <property type="component" value="Unassembled WGS sequence"/>
</dbReference>
<name>A0AAU9JWL6_9CILI</name>
<dbReference type="Gene3D" id="2.120.10.80">
    <property type="entry name" value="Kelch-type beta propeller"/>
    <property type="match status" value="1"/>
</dbReference>